<name>A0A0F5Q918_9HYPH</name>
<dbReference type="Pfam" id="PF00196">
    <property type="entry name" value="GerE"/>
    <property type="match status" value="1"/>
</dbReference>
<dbReference type="InterPro" id="IPR000792">
    <property type="entry name" value="Tscrpt_reg_LuxR_C"/>
</dbReference>
<dbReference type="PATRIC" id="fig|1293439.3.peg.1984"/>
<dbReference type="GO" id="GO:0006355">
    <property type="term" value="P:regulation of DNA-templated transcription"/>
    <property type="evidence" value="ECO:0007669"/>
    <property type="project" value="InterPro"/>
</dbReference>
<dbReference type="GO" id="GO:0003677">
    <property type="term" value="F:DNA binding"/>
    <property type="evidence" value="ECO:0007669"/>
    <property type="project" value="UniProtKB-KW"/>
</dbReference>
<dbReference type="InterPro" id="IPR036388">
    <property type="entry name" value="WH-like_DNA-bd_sf"/>
</dbReference>
<dbReference type="SUPFAM" id="SSF46894">
    <property type="entry name" value="C-terminal effector domain of the bipartite response regulators"/>
    <property type="match status" value="1"/>
</dbReference>
<evidence type="ECO:0000313" key="6">
    <source>
        <dbReference type="Proteomes" id="UP000033411"/>
    </source>
</evidence>
<dbReference type="EMBL" id="LANJ01000019">
    <property type="protein sequence ID" value="KKC37472.1"/>
    <property type="molecule type" value="Genomic_DNA"/>
</dbReference>
<gene>
    <name evidence="5" type="ORF">WH87_11925</name>
</gene>
<dbReference type="PROSITE" id="PS50043">
    <property type="entry name" value="HTH_LUXR_2"/>
    <property type="match status" value="1"/>
</dbReference>
<reference evidence="5 6" key="1">
    <citation type="submission" date="2015-03" db="EMBL/GenBank/DDBJ databases">
        <authorList>
            <person name="Lepp D."/>
            <person name="Hassan Y.I."/>
            <person name="Li X.-Z."/>
            <person name="Zhou T."/>
        </authorList>
    </citation>
    <scope>NUCLEOTIDE SEQUENCE [LARGE SCALE GENOMIC DNA]</scope>
    <source>
        <strain evidence="5 6">E84</strain>
    </source>
</reference>
<dbReference type="Proteomes" id="UP000033411">
    <property type="component" value="Unassembled WGS sequence"/>
</dbReference>
<organism evidence="5 6">
    <name type="scientific">Devosia epidermidihirudinis</name>
    <dbReference type="NCBI Taxonomy" id="1293439"/>
    <lineage>
        <taxon>Bacteria</taxon>
        <taxon>Pseudomonadati</taxon>
        <taxon>Pseudomonadota</taxon>
        <taxon>Alphaproteobacteria</taxon>
        <taxon>Hyphomicrobiales</taxon>
        <taxon>Devosiaceae</taxon>
        <taxon>Devosia</taxon>
    </lineage>
</organism>
<accession>A0A0F5Q918</accession>
<proteinExistence type="predicted"/>
<dbReference type="PANTHER" id="PTHR44688">
    <property type="entry name" value="DNA-BINDING TRANSCRIPTIONAL ACTIVATOR DEVR_DOSR"/>
    <property type="match status" value="1"/>
</dbReference>
<keyword evidence="6" id="KW-1185">Reference proteome</keyword>
<dbReference type="PANTHER" id="PTHR44688:SF16">
    <property type="entry name" value="DNA-BINDING TRANSCRIPTIONAL ACTIVATOR DEVR_DOSR"/>
    <property type="match status" value="1"/>
</dbReference>
<keyword evidence="2" id="KW-0238">DNA-binding</keyword>
<comment type="caution">
    <text evidence="5">The sequence shown here is derived from an EMBL/GenBank/DDBJ whole genome shotgun (WGS) entry which is preliminary data.</text>
</comment>
<evidence type="ECO:0000256" key="3">
    <source>
        <dbReference type="ARBA" id="ARBA00023163"/>
    </source>
</evidence>
<dbReference type="STRING" id="1293439.WH87_11925"/>
<dbReference type="Gene3D" id="1.10.10.10">
    <property type="entry name" value="Winged helix-like DNA-binding domain superfamily/Winged helix DNA-binding domain"/>
    <property type="match status" value="1"/>
</dbReference>
<evidence type="ECO:0000256" key="2">
    <source>
        <dbReference type="ARBA" id="ARBA00023125"/>
    </source>
</evidence>
<evidence type="ECO:0000256" key="1">
    <source>
        <dbReference type="ARBA" id="ARBA00023015"/>
    </source>
</evidence>
<feature type="domain" description="HTH luxR-type" evidence="4">
    <location>
        <begin position="1"/>
        <end position="66"/>
    </location>
</feature>
<sequence>MKTSATSLTPREREVLGLSAKGLTSQEVAERLGMSPRTVNHHVDNVAIKLGTRNRVHTVAEAIRRDLL</sequence>
<evidence type="ECO:0000259" key="4">
    <source>
        <dbReference type="PROSITE" id="PS50043"/>
    </source>
</evidence>
<dbReference type="PROSITE" id="PS00622">
    <property type="entry name" value="HTH_LUXR_1"/>
    <property type="match status" value="1"/>
</dbReference>
<dbReference type="InterPro" id="IPR016032">
    <property type="entry name" value="Sig_transdc_resp-reg_C-effctor"/>
</dbReference>
<keyword evidence="1" id="KW-0805">Transcription regulation</keyword>
<dbReference type="PRINTS" id="PR00038">
    <property type="entry name" value="HTHLUXR"/>
</dbReference>
<dbReference type="CDD" id="cd06170">
    <property type="entry name" value="LuxR_C_like"/>
    <property type="match status" value="1"/>
</dbReference>
<dbReference type="SMART" id="SM00421">
    <property type="entry name" value="HTH_LUXR"/>
    <property type="match status" value="1"/>
</dbReference>
<protein>
    <recommendedName>
        <fullName evidence="4">HTH luxR-type domain-containing protein</fullName>
    </recommendedName>
</protein>
<keyword evidence="3" id="KW-0804">Transcription</keyword>
<dbReference type="AlphaFoldDB" id="A0A0F5Q918"/>
<evidence type="ECO:0000313" key="5">
    <source>
        <dbReference type="EMBL" id="KKC37472.1"/>
    </source>
</evidence>